<dbReference type="InterPro" id="IPR052018">
    <property type="entry name" value="PHP_domain"/>
</dbReference>
<dbReference type="GO" id="GO:0004534">
    <property type="term" value="F:5'-3' RNA exonuclease activity"/>
    <property type="evidence" value="ECO:0007669"/>
    <property type="project" value="TreeGrafter"/>
</dbReference>
<dbReference type="PANTHER" id="PTHR42924:SF3">
    <property type="entry name" value="POLYMERASE_HISTIDINOL PHOSPHATASE N-TERMINAL DOMAIN-CONTAINING PROTEIN"/>
    <property type="match status" value="1"/>
</dbReference>
<dbReference type="Proteomes" id="UP000198802">
    <property type="component" value="Unassembled WGS sequence"/>
</dbReference>
<dbReference type="CDD" id="cd07438">
    <property type="entry name" value="PHP_HisPPase_AMP"/>
    <property type="match status" value="1"/>
</dbReference>
<dbReference type="InterPro" id="IPR016195">
    <property type="entry name" value="Pol/histidinol_Pase-like"/>
</dbReference>
<dbReference type="AlphaFoldDB" id="A0A0S4QTI8"/>
<gene>
    <name evidence="1" type="ORF">Ga0074812_1214</name>
</gene>
<name>A0A0S4QTI8_9ACTN</name>
<sequence length="271" mass="28662">MLTPDELVRSAAAAGVDVLALTDHDTTGGLDRAAAALPAGMTLLPGAEISCSVQVSGRRIALHVLAYLFDRAEPRFAAARARLRDERANHARRMVERIAAAGHPVRWERVQELARGTVGRPHVAAALVDAGVVPTVEAAFTREWIGSGGRFWLPKQPPDVWETLRMIRAAGGVSVFAHPFASARGDTVGPEVIVGMARAGLTGVEVDHPDHTPPDRERLRALAAELDLVVTGSSDFHGGTGDRRVLGSESTSRESYEALVARASGAAPITG</sequence>
<dbReference type="Gene3D" id="3.20.20.140">
    <property type="entry name" value="Metal-dependent hydrolases"/>
    <property type="match status" value="1"/>
</dbReference>
<evidence type="ECO:0000313" key="2">
    <source>
        <dbReference type="Proteomes" id="UP000198802"/>
    </source>
</evidence>
<accession>A0A0S4QTI8</accession>
<dbReference type="GO" id="GO:0035312">
    <property type="term" value="F:5'-3' DNA exonuclease activity"/>
    <property type="evidence" value="ECO:0007669"/>
    <property type="project" value="TreeGrafter"/>
</dbReference>
<evidence type="ECO:0000313" key="1">
    <source>
        <dbReference type="EMBL" id="CUU58628.1"/>
    </source>
</evidence>
<dbReference type="SUPFAM" id="SSF89550">
    <property type="entry name" value="PHP domain-like"/>
    <property type="match status" value="1"/>
</dbReference>
<proteinExistence type="predicted"/>
<protein>
    <recommendedName>
        <fullName evidence="3">Polymerase/histidinol phosphatase N-terminal domain-containing protein</fullName>
    </recommendedName>
</protein>
<dbReference type="PANTHER" id="PTHR42924">
    <property type="entry name" value="EXONUCLEASE"/>
    <property type="match status" value="1"/>
</dbReference>
<organism evidence="1 2">
    <name type="scientific">Parafrankia irregularis</name>
    <dbReference type="NCBI Taxonomy" id="795642"/>
    <lineage>
        <taxon>Bacteria</taxon>
        <taxon>Bacillati</taxon>
        <taxon>Actinomycetota</taxon>
        <taxon>Actinomycetes</taxon>
        <taxon>Frankiales</taxon>
        <taxon>Frankiaceae</taxon>
        <taxon>Parafrankia</taxon>
    </lineage>
</organism>
<reference evidence="2" key="1">
    <citation type="submission" date="2015-11" db="EMBL/GenBank/DDBJ databases">
        <authorList>
            <person name="Varghese N."/>
        </authorList>
    </citation>
    <scope>NUCLEOTIDE SEQUENCE [LARGE SCALE GENOMIC DNA]</scope>
    <source>
        <strain evidence="2">DSM 45899</strain>
    </source>
</reference>
<evidence type="ECO:0008006" key="3">
    <source>
        <dbReference type="Google" id="ProtNLM"/>
    </source>
</evidence>
<dbReference type="Gene3D" id="1.10.150.650">
    <property type="match status" value="1"/>
</dbReference>
<dbReference type="EMBL" id="FAOZ01000021">
    <property type="protein sequence ID" value="CUU58628.1"/>
    <property type="molecule type" value="Genomic_DNA"/>
</dbReference>
<keyword evidence="2" id="KW-1185">Reference proteome</keyword>